<proteinExistence type="predicted"/>
<dbReference type="OrthoDB" id="262340at2157"/>
<gene>
    <name evidence="1" type="ordered locus">Nmag_2644</name>
</gene>
<keyword evidence="2" id="KW-1185">Reference proteome</keyword>
<sequence>MPPRTESRGRQTGTDPDVVAAVDEIDGEVQFIIADIARDDAWLSATPSSAAELEQWR</sequence>
<evidence type="ECO:0000313" key="1">
    <source>
        <dbReference type="EMBL" id="ADD06202.1"/>
    </source>
</evidence>
<dbReference type="HOGENOM" id="CLU_194229_1_0_2"/>
<dbReference type="KEGG" id="nmg:Nmag_2644"/>
<dbReference type="EMBL" id="CP001932">
    <property type="protein sequence ID" value="ADD06202.1"/>
    <property type="molecule type" value="Genomic_DNA"/>
</dbReference>
<dbReference type="PaxDb" id="547559-Nmag_2644"/>
<evidence type="ECO:0000313" key="2">
    <source>
        <dbReference type="Proteomes" id="UP000001879"/>
    </source>
</evidence>
<accession>D3SZ10</accession>
<name>D3SZ10_NATMM</name>
<dbReference type="AlphaFoldDB" id="D3SZ10"/>
<dbReference type="Pfam" id="PF24433">
    <property type="entry name" value="DUF7556"/>
    <property type="match status" value="1"/>
</dbReference>
<protein>
    <submittedName>
        <fullName evidence="1">Uncharacterized protein</fullName>
    </submittedName>
</protein>
<dbReference type="InterPro" id="IPR055978">
    <property type="entry name" value="DUF7556"/>
</dbReference>
<reference evidence="1 2" key="2">
    <citation type="journal article" date="2012" name="BMC Genomics">
        <title>A comparative genomics perspective on the genetic content of the alkaliphilic haloarchaeon Natrialba magadii ATCC 43099T.</title>
        <authorList>
            <person name="Siddaramappa S."/>
            <person name="Challacombe J.F."/>
            <person name="Decastro R.E."/>
            <person name="Pfeiffer F."/>
            <person name="Sastre D.E."/>
            <person name="Gimenez M.I."/>
            <person name="Paggi R.A."/>
            <person name="Detter J.C."/>
            <person name="Davenport K.W."/>
            <person name="Goodwin L.A."/>
            <person name="Kyrpides N."/>
            <person name="Tapia R."/>
            <person name="Pitluck S."/>
            <person name="Lucas S."/>
            <person name="Woyke T."/>
            <person name="Maupin-Furlow J.A."/>
        </authorList>
    </citation>
    <scope>NUCLEOTIDE SEQUENCE [LARGE SCALE GENOMIC DNA]</scope>
    <source>
        <strain evidence="2">ATCC 43099 / DSM 3394 / CCM 3739 / CIP 104546 / IAM 13178 / JCM 8861 / NBRC 102185 / NCIMB 2190 / MS3</strain>
    </source>
</reference>
<reference evidence="2" key="1">
    <citation type="submission" date="2010-02" db="EMBL/GenBank/DDBJ databases">
        <title>Complete sequence of chromosome of Natrialba magadii ATCC 43099.</title>
        <authorList>
            <consortium name="US DOE Joint Genome Institute"/>
            <person name="Lucas S."/>
            <person name="Copeland A."/>
            <person name="Lapidus A."/>
            <person name="Cheng J.-F."/>
            <person name="Bruce D."/>
            <person name="Goodwin L."/>
            <person name="Pitluck S."/>
            <person name="Davenport K."/>
            <person name="Saunders E."/>
            <person name="Detter J.C."/>
            <person name="Han C."/>
            <person name="Tapia R."/>
            <person name="Land M."/>
            <person name="Hauser L."/>
            <person name="Kyrpides N."/>
            <person name="Mikhailova N."/>
            <person name="De Castro R.E."/>
            <person name="Maupin-Furlow J.A."/>
            <person name="Woyke T."/>
        </authorList>
    </citation>
    <scope>NUCLEOTIDE SEQUENCE [LARGE SCALE GENOMIC DNA]</scope>
    <source>
        <strain evidence="2">ATCC 43099 / DSM 3394 / CCM 3739 / CIP 104546 / IAM 13178 / JCM 8861 / NBRC 102185 / NCIMB 2190 / MS3</strain>
    </source>
</reference>
<dbReference type="Proteomes" id="UP000001879">
    <property type="component" value="Chromosome"/>
</dbReference>
<dbReference type="RefSeq" id="WP_012996703.1">
    <property type="nucleotide sequence ID" value="NC_013922.1"/>
</dbReference>
<dbReference type="GeneID" id="58983562"/>
<dbReference type="eggNOG" id="arCOG06331">
    <property type="taxonomic scope" value="Archaea"/>
</dbReference>
<organism evidence="1 2">
    <name type="scientific">Natrialba magadii (strain ATCC 43099 / DSM 3394 / CCM 3739 / CIP 104546 / IAM 13178 / JCM 8861 / NBRC 102185 / NCIMB 2190 / MS3)</name>
    <name type="common">Natronobacterium magadii</name>
    <dbReference type="NCBI Taxonomy" id="547559"/>
    <lineage>
        <taxon>Archaea</taxon>
        <taxon>Methanobacteriati</taxon>
        <taxon>Methanobacteriota</taxon>
        <taxon>Stenosarchaea group</taxon>
        <taxon>Halobacteria</taxon>
        <taxon>Halobacteriales</taxon>
        <taxon>Natrialbaceae</taxon>
        <taxon>Natrialba</taxon>
    </lineage>
</organism>